<evidence type="ECO:0000256" key="4">
    <source>
        <dbReference type="ARBA" id="ARBA00022525"/>
    </source>
</evidence>
<keyword evidence="5" id="KW-0732">Signal</keyword>
<keyword evidence="6" id="KW-0572">Peptidoglycan-anchor</keyword>
<evidence type="ECO:0000256" key="5">
    <source>
        <dbReference type="ARBA" id="ARBA00022729"/>
    </source>
</evidence>
<dbReference type="InterPro" id="IPR008456">
    <property type="entry name" value="Collagen-bd_dom"/>
</dbReference>
<evidence type="ECO:0000259" key="11">
    <source>
        <dbReference type="Pfam" id="PF17961"/>
    </source>
</evidence>
<evidence type="ECO:0000256" key="3">
    <source>
        <dbReference type="ARBA" id="ARBA00022512"/>
    </source>
</evidence>
<dbReference type="InterPro" id="IPR011252">
    <property type="entry name" value="Fibrogen-bd_dom1"/>
</dbReference>
<dbReference type="Pfam" id="PF17802">
    <property type="entry name" value="SpaA"/>
    <property type="match status" value="1"/>
</dbReference>
<dbReference type="Pfam" id="PF17961">
    <property type="entry name" value="Big_8"/>
    <property type="match status" value="1"/>
</dbReference>
<dbReference type="Proteomes" id="UP000306912">
    <property type="component" value="Unassembled WGS sequence"/>
</dbReference>
<dbReference type="AlphaFoldDB" id="A0A5R8QH74"/>
<comment type="similarity">
    <text evidence="2">Belongs to the serine-aspartate repeat-containing protein (SDr) family.</text>
</comment>
<keyword evidence="4" id="KW-0964">Secreted</keyword>
<dbReference type="InterPro" id="IPR013783">
    <property type="entry name" value="Ig-like_fold"/>
</dbReference>
<keyword evidence="7" id="KW-0472">Membrane</keyword>
<dbReference type="PANTHER" id="PTHR36108">
    <property type="entry name" value="COLOSSIN-B-RELATED"/>
    <property type="match status" value="1"/>
</dbReference>
<feature type="domain" description="Collagen binding" evidence="9">
    <location>
        <begin position="185"/>
        <end position="312"/>
    </location>
</feature>
<keyword evidence="7" id="KW-0812">Transmembrane</keyword>
<dbReference type="InterPro" id="IPR041171">
    <property type="entry name" value="SDR_Ig"/>
</dbReference>
<evidence type="ECO:0000259" key="9">
    <source>
        <dbReference type="Pfam" id="PF05737"/>
    </source>
</evidence>
<comment type="caution">
    <text evidence="12">The sequence shown here is derived from an EMBL/GenBank/DDBJ whole genome shotgun (WGS) entry which is preliminary data.</text>
</comment>
<evidence type="ECO:0000256" key="1">
    <source>
        <dbReference type="ARBA" id="ARBA00004168"/>
    </source>
</evidence>
<dbReference type="InParanoid" id="A0A5R8QH74"/>
<keyword evidence="7" id="KW-1133">Transmembrane helix</keyword>
<protein>
    <submittedName>
        <fullName evidence="12">LPXTG cell wall anchor domain-containing protein</fullName>
    </submittedName>
</protein>
<dbReference type="PANTHER" id="PTHR36108:SF13">
    <property type="entry name" value="COLOSSIN-B-RELATED"/>
    <property type="match status" value="1"/>
</dbReference>
<evidence type="ECO:0000313" key="12">
    <source>
        <dbReference type="EMBL" id="TLG76813.1"/>
    </source>
</evidence>
<dbReference type="GO" id="GO:0005518">
    <property type="term" value="F:collagen binding"/>
    <property type="evidence" value="ECO:0007669"/>
    <property type="project" value="InterPro"/>
</dbReference>
<name>A0A5R8QH74_9FIRM</name>
<dbReference type="Gene3D" id="2.60.40.1280">
    <property type="match status" value="1"/>
</dbReference>
<dbReference type="SUPFAM" id="SSF49478">
    <property type="entry name" value="Cna protein B-type domain"/>
    <property type="match status" value="1"/>
</dbReference>
<proteinExistence type="inferred from homology"/>
<accession>A0A5R8QH74</accession>
<dbReference type="Gene3D" id="2.60.40.10">
    <property type="entry name" value="Immunoglobulins"/>
    <property type="match status" value="1"/>
</dbReference>
<dbReference type="Pfam" id="PF00746">
    <property type="entry name" value="Gram_pos_anchor"/>
    <property type="match status" value="1"/>
</dbReference>
<feature type="domain" description="SpaA-like prealbumin fold" evidence="10">
    <location>
        <begin position="335"/>
        <end position="420"/>
    </location>
</feature>
<dbReference type="InterPro" id="IPR008966">
    <property type="entry name" value="Adhesion_dom_sf"/>
</dbReference>
<evidence type="ECO:0000256" key="7">
    <source>
        <dbReference type="SAM" id="Phobius"/>
    </source>
</evidence>
<reference evidence="12 13" key="1">
    <citation type="submission" date="2019-05" db="EMBL/GenBank/DDBJ databases">
        <title>Culicoidintestinum kansasii gen. nov., sp. nov. from the gastrointestinal tract of the biting midge, Culicoides sonorensis.</title>
        <authorList>
            <person name="Neupane S."/>
            <person name="Ghosh A."/>
            <person name="Gunther S."/>
            <person name="Martin K."/>
            <person name="Zurek L."/>
        </authorList>
    </citation>
    <scope>NUCLEOTIDE SEQUENCE [LARGE SCALE GENOMIC DNA]</scope>
    <source>
        <strain evidence="12 13">CS-1</strain>
    </source>
</reference>
<evidence type="ECO:0000259" key="8">
    <source>
        <dbReference type="Pfam" id="PF00746"/>
    </source>
</evidence>
<comment type="subcellular location">
    <subcellularLocation>
        <location evidence="1">Secreted</location>
        <location evidence="1">Cell wall</location>
        <topology evidence="1">Peptidoglycan-anchor</topology>
    </subcellularLocation>
</comment>
<evidence type="ECO:0000256" key="2">
    <source>
        <dbReference type="ARBA" id="ARBA00007257"/>
    </source>
</evidence>
<dbReference type="Gene3D" id="2.60.40.740">
    <property type="match status" value="1"/>
</dbReference>
<organism evidence="12 13">
    <name type="scientific">Culicoidibacter larvae</name>
    <dbReference type="NCBI Taxonomy" id="2579976"/>
    <lineage>
        <taxon>Bacteria</taxon>
        <taxon>Bacillati</taxon>
        <taxon>Bacillota</taxon>
        <taxon>Culicoidibacteria</taxon>
        <taxon>Culicoidibacterales</taxon>
        <taxon>Culicoidibacteraceae</taxon>
        <taxon>Culicoidibacter</taxon>
    </lineage>
</organism>
<evidence type="ECO:0000259" key="10">
    <source>
        <dbReference type="Pfam" id="PF17802"/>
    </source>
</evidence>
<dbReference type="RefSeq" id="WP_138190451.1">
    <property type="nucleotide sequence ID" value="NZ_VBWP01000002.1"/>
</dbReference>
<evidence type="ECO:0000313" key="13">
    <source>
        <dbReference type="Proteomes" id="UP000306912"/>
    </source>
</evidence>
<dbReference type="Pfam" id="PF05737">
    <property type="entry name" value="Collagen_bind"/>
    <property type="match status" value="1"/>
</dbReference>
<feature type="transmembrane region" description="Helical" evidence="7">
    <location>
        <begin position="450"/>
        <end position="467"/>
    </location>
</feature>
<dbReference type="InterPro" id="IPR019931">
    <property type="entry name" value="LPXTG_anchor"/>
</dbReference>
<dbReference type="SUPFAM" id="SSF49401">
    <property type="entry name" value="Bacterial adhesins"/>
    <property type="match status" value="2"/>
</dbReference>
<sequence>MQTKKYYKFVAAFFAVLFIFMGINMVKNNNVQAKSVNSIIDNIYITHENGGTESPWSRYEQARVNMDWSIPNNTVKAGDTATFTLPSLLKLTKNLSFPLLDDNGIAPNNVVGTVFVNQVTGIVTVTFTDYVETHSNVQGTMWFLSGFKTFEMIDENTFPFIFTDSDGVTFEQDIEFKGTGENPNEVLFKYGGFDYPESPNKIHWYTRVNVAHNTIPKAVLTDTVGAYHELVIDSLIVYKVDYSIQNGKVVIKNHVDVTASLAITQNAGGFTIDFGNINGEGYLLSYDTQLTSTVPAGTYIENTVTLQGEGTEVYSSRNTTRVSEGGGDGFGVTGGISLLKTDSTTGEKLAGAEFEVIRVSDGEKVGTIVTDEDGKGSISDLTFDTYELIEVKAPVGYQLDDTPYEITITADDLVAVTRENAPLPQVFNTTDNNTTGNNTLPTTGLSTTEFIIGGAIIMVLSLGVLFVRKQNNLS</sequence>
<feature type="domain" description="Gram-positive cocci surface proteins LPxTG" evidence="8">
    <location>
        <begin position="433"/>
        <end position="471"/>
    </location>
</feature>
<dbReference type="EMBL" id="VBWP01000002">
    <property type="protein sequence ID" value="TLG76813.1"/>
    <property type="molecule type" value="Genomic_DNA"/>
</dbReference>
<gene>
    <name evidence="12" type="ORF">FEZ08_03670</name>
</gene>
<dbReference type="InterPro" id="IPR041033">
    <property type="entry name" value="SpaA_PFL_dom_1"/>
</dbReference>
<dbReference type="GO" id="GO:0007155">
    <property type="term" value="P:cell adhesion"/>
    <property type="evidence" value="ECO:0007669"/>
    <property type="project" value="InterPro"/>
</dbReference>
<keyword evidence="3" id="KW-0134">Cell wall</keyword>
<evidence type="ECO:0000256" key="6">
    <source>
        <dbReference type="ARBA" id="ARBA00023088"/>
    </source>
</evidence>
<dbReference type="NCBIfam" id="TIGR01167">
    <property type="entry name" value="LPXTG_anchor"/>
    <property type="match status" value="1"/>
</dbReference>
<dbReference type="OrthoDB" id="2085385at2"/>
<feature type="domain" description="SDR-like Ig" evidence="11">
    <location>
        <begin position="59"/>
        <end position="145"/>
    </location>
</feature>
<keyword evidence="13" id="KW-1185">Reference proteome</keyword>